<organism evidence="2 3">
    <name type="scientific">Golovinomyces cichoracearum</name>
    <dbReference type="NCBI Taxonomy" id="62708"/>
    <lineage>
        <taxon>Eukaryota</taxon>
        <taxon>Fungi</taxon>
        <taxon>Dikarya</taxon>
        <taxon>Ascomycota</taxon>
        <taxon>Pezizomycotina</taxon>
        <taxon>Leotiomycetes</taxon>
        <taxon>Erysiphales</taxon>
        <taxon>Erysiphaceae</taxon>
        <taxon>Golovinomyces</taxon>
    </lineage>
</organism>
<accession>A0A420HX19</accession>
<evidence type="ECO:0000256" key="1">
    <source>
        <dbReference type="SAM" id="MobiDB-lite"/>
    </source>
</evidence>
<name>A0A420HX19_9PEZI</name>
<dbReference type="Proteomes" id="UP000283383">
    <property type="component" value="Unassembled WGS sequence"/>
</dbReference>
<comment type="caution">
    <text evidence="2">The sequence shown here is derived from an EMBL/GenBank/DDBJ whole genome shotgun (WGS) entry which is preliminary data.</text>
</comment>
<keyword evidence="3" id="KW-1185">Reference proteome</keyword>
<feature type="region of interest" description="Disordered" evidence="1">
    <location>
        <begin position="72"/>
        <end position="111"/>
    </location>
</feature>
<reference evidence="2 3" key="1">
    <citation type="journal article" date="2018" name="BMC Genomics">
        <title>Comparative genome analyses reveal sequence features reflecting distinct modes of host-adaptation between dicot and monocot powdery mildew.</title>
        <authorList>
            <person name="Wu Y."/>
            <person name="Ma X."/>
            <person name="Pan Z."/>
            <person name="Kale S.D."/>
            <person name="Song Y."/>
            <person name="King H."/>
            <person name="Zhang Q."/>
            <person name="Presley C."/>
            <person name="Deng X."/>
            <person name="Wei C.I."/>
            <person name="Xiao S."/>
        </authorList>
    </citation>
    <scope>NUCLEOTIDE SEQUENCE [LARGE SCALE GENOMIC DNA]</scope>
    <source>
        <strain evidence="2">UMSG3</strain>
    </source>
</reference>
<feature type="compositionally biased region" description="Polar residues" evidence="1">
    <location>
        <begin position="90"/>
        <end position="106"/>
    </location>
</feature>
<dbReference type="EMBL" id="MCBQ01015199">
    <property type="protein sequence ID" value="RKF61909.1"/>
    <property type="molecule type" value="Genomic_DNA"/>
</dbReference>
<evidence type="ECO:0000313" key="3">
    <source>
        <dbReference type="Proteomes" id="UP000283383"/>
    </source>
</evidence>
<gene>
    <name evidence="2" type="ORF">GcM3_151017</name>
</gene>
<evidence type="ECO:0000313" key="2">
    <source>
        <dbReference type="EMBL" id="RKF61909.1"/>
    </source>
</evidence>
<protein>
    <submittedName>
        <fullName evidence="2">Uncharacterized protein</fullName>
    </submittedName>
</protein>
<dbReference type="AlphaFoldDB" id="A0A420HX19"/>
<sequence>MFDKANKPCIRELCDLLPENGVYIHKEKLVSITNELVKVINEKEPHEWTTEQVKEQMRDKFNSRFSSLAISSGSLLDQRSQRQKSKPSQDMIQNNVKIESGYQGQNSDHEQTPEYKTYLLKLELRYDVDHAINPCTHQPRI</sequence>
<proteinExistence type="predicted"/>